<keyword evidence="2" id="KW-1133">Transmembrane helix</keyword>
<dbReference type="EMBL" id="JAQQWL010000009">
    <property type="protein sequence ID" value="KAK8058217.1"/>
    <property type="molecule type" value="Genomic_DNA"/>
</dbReference>
<feature type="transmembrane region" description="Helical" evidence="2">
    <location>
        <begin position="53"/>
        <end position="73"/>
    </location>
</feature>
<feature type="compositionally biased region" description="Polar residues" evidence="1">
    <location>
        <begin position="268"/>
        <end position="278"/>
    </location>
</feature>
<keyword evidence="2" id="KW-0472">Membrane</keyword>
<dbReference type="Pfam" id="PF04982">
    <property type="entry name" value="TM_HPP"/>
    <property type="match status" value="1"/>
</dbReference>
<dbReference type="InterPro" id="IPR007065">
    <property type="entry name" value="HPP"/>
</dbReference>
<evidence type="ECO:0000256" key="2">
    <source>
        <dbReference type="SAM" id="Phobius"/>
    </source>
</evidence>
<comment type="caution">
    <text evidence="4">The sequence shown here is derived from an EMBL/GenBank/DDBJ whole genome shotgun (WGS) entry which is preliminary data.</text>
</comment>
<gene>
    <name evidence="4" type="ORF">PG994_008665</name>
</gene>
<evidence type="ECO:0000256" key="1">
    <source>
        <dbReference type="SAM" id="MobiDB-lite"/>
    </source>
</evidence>
<organism evidence="4 5">
    <name type="scientific">Apiospora phragmitis</name>
    <dbReference type="NCBI Taxonomy" id="2905665"/>
    <lineage>
        <taxon>Eukaryota</taxon>
        <taxon>Fungi</taxon>
        <taxon>Dikarya</taxon>
        <taxon>Ascomycota</taxon>
        <taxon>Pezizomycotina</taxon>
        <taxon>Sordariomycetes</taxon>
        <taxon>Xylariomycetidae</taxon>
        <taxon>Amphisphaeriales</taxon>
        <taxon>Apiosporaceae</taxon>
        <taxon>Apiospora</taxon>
    </lineage>
</organism>
<feature type="transmembrane region" description="Helical" evidence="2">
    <location>
        <begin position="85"/>
        <end position="103"/>
    </location>
</feature>
<evidence type="ECO:0000313" key="5">
    <source>
        <dbReference type="Proteomes" id="UP001480595"/>
    </source>
</evidence>
<feature type="transmembrane region" description="Helical" evidence="2">
    <location>
        <begin position="115"/>
        <end position="137"/>
    </location>
</feature>
<dbReference type="GeneID" id="92093137"/>
<feature type="region of interest" description="Disordered" evidence="1">
    <location>
        <begin position="251"/>
        <end position="320"/>
    </location>
</feature>
<name>A0ABR1UH37_9PEZI</name>
<feature type="compositionally biased region" description="Basic and acidic residues" evidence="1">
    <location>
        <begin position="251"/>
        <end position="267"/>
    </location>
</feature>
<sequence>MKRTPLGSPSKWHFDLDAYLNPFLPSPPWKRLPRFATHVAGYRPRPQQPVGNLAMIAWAFVGIFASLSIIEVVGRHIDSFRSRGAPLIIGSFGAAAVLEFYAIESPLSQPRNSILGQVLASVVGVAVAKLFALDPALLSDIGGGPEAGVGGPAHDLTWLAGALACASATAVMALTGTVHPPAGATALLAVVDADVRALGWFLVPVMLLGSTLMLGVALLVNNLQRRFPVYWWTAGEVGGWWRDRRRIERGEGGHNEEHWGPHIETKSSHTSSRIPNNVSHDDDNTDLELGRNASGATPSDTTTTRDSDSTLNMETTRGRDGYTAKDRSIVIEADRVVVPDDVYMTPEERSLLEELCKRL</sequence>
<dbReference type="PANTHER" id="PTHR33741:SF5">
    <property type="entry name" value="TRANSMEMBRANE PROTEIN DDB_G0269096-RELATED"/>
    <property type="match status" value="1"/>
</dbReference>
<protein>
    <recommendedName>
        <fullName evidence="3">HPP transmembrane region domain-containing protein</fullName>
    </recommendedName>
</protein>
<dbReference type="InterPro" id="IPR058581">
    <property type="entry name" value="TM_HPP"/>
</dbReference>
<reference evidence="4 5" key="1">
    <citation type="submission" date="2023-01" db="EMBL/GenBank/DDBJ databases">
        <title>Analysis of 21 Apiospora genomes using comparative genomics revels a genus with tremendous synthesis potential of carbohydrate active enzymes and secondary metabolites.</title>
        <authorList>
            <person name="Sorensen T."/>
        </authorList>
    </citation>
    <scope>NUCLEOTIDE SEQUENCE [LARGE SCALE GENOMIC DNA]</scope>
    <source>
        <strain evidence="4 5">CBS 135458</strain>
    </source>
</reference>
<evidence type="ECO:0000259" key="3">
    <source>
        <dbReference type="Pfam" id="PF04982"/>
    </source>
</evidence>
<evidence type="ECO:0000313" key="4">
    <source>
        <dbReference type="EMBL" id="KAK8058217.1"/>
    </source>
</evidence>
<proteinExistence type="predicted"/>
<dbReference type="PANTHER" id="PTHR33741">
    <property type="entry name" value="TRANSMEMBRANE PROTEIN DDB_G0269096-RELATED"/>
    <property type="match status" value="1"/>
</dbReference>
<feature type="transmembrane region" description="Helical" evidence="2">
    <location>
        <begin position="198"/>
        <end position="220"/>
    </location>
</feature>
<accession>A0ABR1UH37</accession>
<dbReference type="Proteomes" id="UP001480595">
    <property type="component" value="Unassembled WGS sequence"/>
</dbReference>
<dbReference type="RefSeq" id="XP_066713663.1">
    <property type="nucleotide sequence ID" value="XM_066860074.1"/>
</dbReference>
<keyword evidence="5" id="KW-1185">Reference proteome</keyword>
<keyword evidence="2" id="KW-0812">Transmembrane</keyword>
<feature type="transmembrane region" description="Helical" evidence="2">
    <location>
        <begin position="158"/>
        <end position="178"/>
    </location>
</feature>
<feature type="domain" description="HPP transmembrane region" evidence="3">
    <location>
        <begin position="49"/>
        <end position="228"/>
    </location>
</feature>